<reference evidence="10 11" key="1">
    <citation type="journal article" date="2015" name="Genome Announc.">
        <title>Expanding the biotechnology potential of lactobacilli through comparative genomics of 213 strains and associated genera.</title>
        <authorList>
            <person name="Sun Z."/>
            <person name="Harris H.M."/>
            <person name="McCann A."/>
            <person name="Guo C."/>
            <person name="Argimon S."/>
            <person name="Zhang W."/>
            <person name="Yang X."/>
            <person name="Jeffery I.B."/>
            <person name="Cooney J.C."/>
            <person name="Kagawa T.F."/>
            <person name="Liu W."/>
            <person name="Song Y."/>
            <person name="Salvetti E."/>
            <person name="Wrobel A."/>
            <person name="Rasinkangas P."/>
            <person name="Parkhill J."/>
            <person name="Rea M.C."/>
            <person name="O'Sullivan O."/>
            <person name="Ritari J."/>
            <person name="Douillard F.P."/>
            <person name="Paul Ross R."/>
            <person name="Yang R."/>
            <person name="Briner A.E."/>
            <person name="Felis G.E."/>
            <person name="de Vos W.M."/>
            <person name="Barrangou R."/>
            <person name="Klaenhammer T.R."/>
            <person name="Caufield P.W."/>
            <person name="Cui Y."/>
            <person name="Zhang H."/>
            <person name="O'Toole P.W."/>
        </authorList>
    </citation>
    <scope>NUCLEOTIDE SEQUENCE [LARGE SCALE GENOMIC DNA]</scope>
    <source>
        <strain evidence="10 11">DSM 24301</strain>
    </source>
</reference>
<dbReference type="PRINTS" id="PR01036">
    <property type="entry name" value="TCRTETB"/>
</dbReference>
<feature type="transmembrane region" description="Helical" evidence="8">
    <location>
        <begin position="223"/>
        <end position="246"/>
    </location>
</feature>
<protein>
    <submittedName>
        <fullName evidence="10">Major facilitator superfamily permease</fullName>
    </submittedName>
</protein>
<comment type="caution">
    <text evidence="10">The sequence shown here is derived from an EMBL/GenBank/DDBJ whole genome shotgun (WGS) entry which is preliminary data.</text>
</comment>
<dbReference type="AlphaFoldDB" id="A0A0R2MN71"/>
<keyword evidence="7 8" id="KW-0472">Membrane</keyword>
<feature type="transmembrane region" description="Helical" evidence="8">
    <location>
        <begin position="332"/>
        <end position="352"/>
    </location>
</feature>
<accession>A0A0R2MN71</accession>
<feature type="transmembrane region" description="Helical" evidence="8">
    <location>
        <begin position="140"/>
        <end position="159"/>
    </location>
</feature>
<evidence type="ECO:0000313" key="10">
    <source>
        <dbReference type="EMBL" id="KRO15150.1"/>
    </source>
</evidence>
<evidence type="ECO:0000256" key="3">
    <source>
        <dbReference type="ARBA" id="ARBA00022448"/>
    </source>
</evidence>
<dbReference type="InterPro" id="IPR036259">
    <property type="entry name" value="MFS_trans_sf"/>
</dbReference>
<feature type="transmembrane region" description="Helical" evidence="8">
    <location>
        <begin position="451"/>
        <end position="470"/>
    </location>
</feature>
<evidence type="ECO:0000256" key="1">
    <source>
        <dbReference type="ARBA" id="ARBA00004651"/>
    </source>
</evidence>
<keyword evidence="6 8" id="KW-1133">Transmembrane helix</keyword>
<dbReference type="InterPro" id="IPR020846">
    <property type="entry name" value="MFS_dom"/>
</dbReference>
<dbReference type="PATRIC" id="fig|1293598.4.peg.260"/>
<proteinExistence type="inferred from homology"/>
<dbReference type="GO" id="GO:0005886">
    <property type="term" value="C:plasma membrane"/>
    <property type="evidence" value="ECO:0007669"/>
    <property type="project" value="UniProtKB-SubCell"/>
</dbReference>
<dbReference type="EMBL" id="JQCE01000075">
    <property type="protein sequence ID" value="KRO15150.1"/>
    <property type="molecule type" value="Genomic_DNA"/>
</dbReference>
<evidence type="ECO:0000256" key="6">
    <source>
        <dbReference type="ARBA" id="ARBA00022989"/>
    </source>
</evidence>
<gene>
    <name evidence="10" type="ORF">IV56_GL000241</name>
</gene>
<organism evidence="10 11">
    <name type="scientific">Lacticaseibacillus saniviri JCM 17471 = DSM 24301</name>
    <dbReference type="NCBI Taxonomy" id="1293598"/>
    <lineage>
        <taxon>Bacteria</taxon>
        <taxon>Bacillati</taxon>
        <taxon>Bacillota</taxon>
        <taxon>Bacilli</taxon>
        <taxon>Lactobacillales</taxon>
        <taxon>Lactobacillaceae</taxon>
        <taxon>Lacticaseibacillus</taxon>
    </lineage>
</organism>
<sequence>MEKTNVRYNRTMLVLVVILSAFVTMLNQTILSVAQPSIIDAFKVDLSTVQWLSTGYSLIGGILIPISAWMADRFNTKWLVTSSLGVFLVGSIVAAFSGNFTALLVGRLLQAVGGGVLSGLTMTILFSVYPKENRGTPTTLLGLVFGIAPAIGPTLGGYLVDNLGWHAIFGIVAPVVAIAFVLGLFFMADVVPHKATKLDFWSVVFSTVGFGGVLYGASMVSDYGWTNAHTLLPIVGGFVVIGLFIWRQLVVDDPMLNLKVFTSGNFTVAAIISAITQISMVAVEFVLPVYLQNARDLTALQSGLTLLPGAVVMFLLAPISGQLVQKNKGKQIVVFGIIVMALSTLLLSRLTLTTPIWELVAVYALRNVGLAFAMMPAGTLGMQGLTPDLISHGSAANNVVRQVGAAIGTAVLVSVMQSKATAASPSASLLKTDPAAYGHGMHLALVSGAQASLIIATIIGVVGVVFALALKQPKKNA</sequence>
<evidence type="ECO:0000313" key="11">
    <source>
        <dbReference type="Proteomes" id="UP000050969"/>
    </source>
</evidence>
<evidence type="ECO:0000256" key="2">
    <source>
        <dbReference type="ARBA" id="ARBA00008537"/>
    </source>
</evidence>
<dbReference type="PROSITE" id="PS50850">
    <property type="entry name" value="MFS"/>
    <property type="match status" value="1"/>
</dbReference>
<feature type="domain" description="Major facilitator superfamily (MFS) profile" evidence="9">
    <location>
        <begin position="13"/>
        <end position="475"/>
    </location>
</feature>
<keyword evidence="11" id="KW-1185">Reference proteome</keyword>
<feature type="transmembrane region" description="Helical" evidence="8">
    <location>
        <begin position="198"/>
        <end position="217"/>
    </location>
</feature>
<dbReference type="NCBIfam" id="TIGR00711">
    <property type="entry name" value="efflux_EmrB"/>
    <property type="match status" value="1"/>
</dbReference>
<feature type="transmembrane region" description="Helical" evidence="8">
    <location>
        <begin position="78"/>
        <end position="96"/>
    </location>
</feature>
<feature type="transmembrane region" description="Helical" evidence="8">
    <location>
        <begin position="51"/>
        <end position="71"/>
    </location>
</feature>
<comment type="subcellular location">
    <subcellularLocation>
        <location evidence="1">Cell membrane</location>
        <topology evidence="1">Multi-pass membrane protein</topology>
    </subcellularLocation>
</comment>
<feature type="transmembrane region" description="Helical" evidence="8">
    <location>
        <begin position="266"/>
        <end position="287"/>
    </location>
</feature>
<keyword evidence="5 8" id="KW-0812">Transmembrane</keyword>
<dbReference type="Gene3D" id="1.20.1720.10">
    <property type="entry name" value="Multidrug resistance protein D"/>
    <property type="match status" value="1"/>
</dbReference>
<dbReference type="InterPro" id="IPR011701">
    <property type="entry name" value="MFS"/>
</dbReference>
<evidence type="ECO:0000259" key="9">
    <source>
        <dbReference type="PROSITE" id="PS50850"/>
    </source>
</evidence>
<dbReference type="Gene3D" id="1.20.1250.20">
    <property type="entry name" value="MFS general substrate transporter like domains"/>
    <property type="match status" value="1"/>
</dbReference>
<dbReference type="InterPro" id="IPR004638">
    <property type="entry name" value="EmrB-like"/>
</dbReference>
<evidence type="ECO:0000256" key="7">
    <source>
        <dbReference type="ARBA" id="ARBA00023136"/>
    </source>
</evidence>
<dbReference type="PANTHER" id="PTHR42718:SF9">
    <property type="entry name" value="MAJOR FACILITATOR SUPERFAMILY MULTIDRUG TRANSPORTER MFSC"/>
    <property type="match status" value="1"/>
</dbReference>
<dbReference type="PANTHER" id="PTHR42718">
    <property type="entry name" value="MAJOR FACILITATOR SUPERFAMILY MULTIDRUG TRANSPORTER MFSC"/>
    <property type="match status" value="1"/>
</dbReference>
<name>A0A0R2MN71_9LACO</name>
<evidence type="ECO:0000256" key="5">
    <source>
        <dbReference type="ARBA" id="ARBA00022692"/>
    </source>
</evidence>
<dbReference type="STRING" id="1293598.IV56_GL000241"/>
<dbReference type="GO" id="GO:0022857">
    <property type="term" value="F:transmembrane transporter activity"/>
    <property type="evidence" value="ECO:0007669"/>
    <property type="project" value="InterPro"/>
</dbReference>
<dbReference type="Proteomes" id="UP000050969">
    <property type="component" value="Unassembled WGS sequence"/>
</dbReference>
<comment type="similarity">
    <text evidence="2">Belongs to the major facilitator superfamily. EmrB family.</text>
</comment>
<evidence type="ECO:0000256" key="8">
    <source>
        <dbReference type="SAM" id="Phobius"/>
    </source>
</evidence>
<keyword evidence="4" id="KW-1003">Cell membrane</keyword>
<feature type="transmembrane region" description="Helical" evidence="8">
    <location>
        <begin position="108"/>
        <end position="128"/>
    </location>
</feature>
<evidence type="ECO:0000256" key="4">
    <source>
        <dbReference type="ARBA" id="ARBA00022475"/>
    </source>
</evidence>
<dbReference type="CDD" id="cd17503">
    <property type="entry name" value="MFS_LmrB_MDR_like"/>
    <property type="match status" value="1"/>
</dbReference>
<feature type="transmembrane region" description="Helical" evidence="8">
    <location>
        <begin position="299"/>
        <end position="320"/>
    </location>
</feature>
<keyword evidence="3" id="KW-0813">Transport</keyword>
<dbReference type="RefSeq" id="WP_056993376.1">
    <property type="nucleotide sequence ID" value="NZ_JQCE01000075.1"/>
</dbReference>
<feature type="transmembrane region" description="Helical" evidence="8">
    <location>
        <begin position="165"/>
        <end position="186"/>
    </location>
</feature>
<dbReference type="Pfam" id="PF07690">
    <property type="entry name" value="MFS_1"/>
    <property type="match status" value="1"/>
</dbReference>
<dbReference type="SUPFAM" id="SSF103473">
    <property type="entry name" value="MFS general substrate transporter"/>
    <property type="match status" value="1"/>
</dbReference>